<protein>
    <submittedName>
        <fullName evidence="1">Uncharacterized protein</fullName>
    </submittedName>
</protein>
<reference evidence="1" key="1">
    <citation type="submission" date="2022-01" db="EMBL/GenBank/DDBJ databases">
        <authorList>
            <person name="Lagorce A."/>
        </authorList>
    </citation>
    <scope>NUCLEOTIDE SEQUENCE</scope>
    <source>
        <strain evidence="1">Th15_F1_A12</strain>
    </source>
</reference>
<dbReference type="AlphaFoldDB" id="A0AAU9QHG7"/>
<evidence type="ECO:0000313" key="1">
    <source>
        <dbReference type="EMBL" id="CAH1571044.1"/>
    </source>
</evidence>
<sequence>MAALSVRVSPCQLLLGSKLSTELTPTMTIHLFKNNKTLRMIVIIIYAFNHNEFMGLRHAARSQFGIETKWDLEKKKESEAKVEYRRFIQKSSPIKELLFTFNSIIKH</sequence>
<name>A0AAU9QHG7_9VIBR</name>
<organism evidence="1 2">
    <name type="scientific">Vibrio jasicida</name>
    <dbReference type="NCBI Taxonomy" id="766224"/>
    <lineage>
        <taxon>Bacteria</taxon>
        <taxon>Pseudomonadati</taxon>
        <taxon>Pseudomonadota</taxon>
        <taxon>Gammaproteobacteria</taxon>
        <taxon>Vibrionales</taxon>
        <taxon>Vibrionaceae</taxon>
        <taxon>Vibrio</taxon>
    </lineage>
</organism>
<dbReference type="EMBL" id="CAKMUD010000013">
    <property type="protein sequence ID" value="CAH1571044.1"/>
    <property type="molecule type" value="Genomic_DNA"/>
</dbReference>
<comment type="caution">
    <text evidence="1">The sequence shown here is derived from an EMBL/GenBank/DDBJ whole genome shotgun (WGS) entry which is preliminary data.</text>
</comment>
<accession>A0AAU9QHG7</accession>
<evidence type="ECO:0000313" key="2">
    <source>
        <dbReference type="Proteomes" id="UP001295462"/>
    </source>
</evidence>
<dbReference type="Proteomes" id="UP001295462">
    <property type="component" value="Unassembled WGS sequence"/>
</dbReference>
<gene>
    <name evidence="1" type="ORF">THF1A12_110073</name>
</gene>
<proteinExistence type="predicted"/>